<proteinExistence type="predicted"/>
<evidence type="ECO:0000256" key="2">
    <source>
        <dbReference type="ARBA" id="ARBA00023002"/>
    </source>
</evidence>
<evidence type="ECO:0000259" key="3">
    <source>
        <dbReference type="SMART" id="SM01008"/>
    </source>
</evidence>
<dbReference type="EMBL" id="BMMP01000005">
    <property type="protein sequence ID" value="GGO47124.1"/>
    <property type="molecule type" value="Genomic_DNA"/>
</dbReference>
<dbReference type="SMART" id="SM01008">
    <property type="entry name" value="Ald_Xan_dh_C"/>
    <property type="match status" value="1"/>
</dbReference>
<dbReference type="InterPro" id="IPR036856">
    <property type="entry name" value="Ald_Oxase/Xan_DH_a/b_sf"/>
</dbReference>
<dbReference type="InterPro" id="IPR046867">
    <property type="entry name" value="AldOxase/xan_DH_MoCoBD2"/>
</dbReference>
<dbReference type="InterPro" id="IPR016208">
    <property type="entry name" value="Ald_Oxase/xanthine_DH-like"/>
</dbReference>
<keyword evidence="5" id="KW-1185">Reference proteome</keyword>
<sequence>MTTAIGQPLTRVDGRPKVTGAARYPTEFPAPGMAHACLVGARVAGGRVLSVDASAAWEEPGVLAVLTHENLPRIAGQPPLVPSLFGGPAPGETFFPMQDDAVHYAGQHVALVVADTHERAQHAASLLRIEYEESEPLTGIEQGRDQAYEPEAIFGGFLPARNSRGDVAAGLAQASVRVEGTYRFAANHHNPLETSGTTAVWDGDELLLHDGTQGVTATQLTVAALLGVPLSKVRVVSPYVGGSFGCKAMVWHHPALAAMAARAVGRPVKLALTREQMFTSCGHREEQEQHIALGATHDGKLTALSHHKLSPTSPFDDWAEPSLQTAAQMYACPNYEGSYRLFRANTMTPTFMRGPGDSSGMFALECAMDELACRLGIDPVELRLRNLASADPASGRPWSSNGLEECFERGAARFGWYDRDPEPRVRREGAWLIGTGMAAAGYPAPAPGTPQRARARIYADGSVVVQAATPEFGTGVATAMAQVAADALGVPVSRCRFEKGDTDFPGIAAAVGSAGAGMISAAVHTAATALREQLVGEAVADPGSPLHGADPSQVAVHDGRMTAGPATEPYTDLLRRNHRPDAEASGTWHPPGMDAPYATTTFGAQFAEVAVDPELGLVRVRRMTGAFAPGRVLNARTARSQLMGGMLWGLGQALLEANHMEHGTGRWVNASLADYLVAVNADAPDVAVELVEVEDREVNPLGVKGVGEIGQVGANAAIANAVHHATGRRVRKMPVTVEDLMELPLA</sequence>
<dbReference type="RefSeq" id="WP_189036651.1">
    <property type="nucleotide sequence ID" value="NZ_BMMP01000005.1"/>
</dbReference>
<dbReference type="InterPro" id="IPR037165">
    <property type="entry name" value="AldOxase/xan_DH_Mopterin-bd_sf"/>
</dbReference>
<dbReference type="Pfam" id="PF20256">
    <property type="entry name" value="MoCoBD_2"/>
    <property type="match status" value="1"/>
</dbReference>
<dbReference type="SUPFAM" id="SSF56003">
    <property type="entry name" value="Molybdenum cofactor-binding domain"/>
    <property type="match status" value="1"/>
</dbReference>
<dbReference type="Proteomes" id="UP000631535">
    <property type="component" value="Unassembled WGS sequence"/>
</dbReference>
<keyword evidence="2" id="KW-0560">Oxidoreductase</keyword>
<evidence type="ECO:0000313" key="5">
    <source>
        <dbReference type="Proteomes" id="UP000631535"/>
    </source>
</evidence>
<dbReference type="Pfam" id="PF02738">
    <property type="entry name" value="MoCoBD_1"/>
    <property type="match status" value="1"/>
</dbReference>
<dbReference type="Gene3D" id="3.90.1170.50">
    <property type="entry name" value="Aldehyde oxidase/xanthine dehydrogenase, a/b hammerhead"/>
    <property type="match status" value="1"/>
</dbReference>
<protein>
    <submittedName>
        <fullName evidence="4">Acylaldehyde oxidase</fullName>
    </submittedName>
</protein>
<name>A0ABQ2M5I8_9ACTN</name>
<dbReference type="PANTHER" id="PTHR11908">
    <property type="entry name" value="XANTHINE DEHYDROGENASE"/>
    <property type="match status" value="1"/>
</dbReference>
<accession>A0ABQ2M5I8</accession>
<dbReference type="Pfam" id="PF01315">
    <property type="entry name" value="Ald_Xan_dh_C"/>
    <property type="match status" value="1"/>
</dbReference>
<dbReference type="PANTHER" id="PTHR11908:SF132">
    <property type="entry name" value="ALDEHYDE OXIDASE 1-RELATED"/>
    <property type="match status" value="1"/>
</dbReference>
<comment type="caution">
    <text evidence="4">The sequence shown here is derived from an EMBL/GenBank/DDBJ whole genome shotgun (WGS) entry which is preliminary data.</text>
</comment>
<dbReference type="SUPFAM" id="SSF54665">
    <property type="entry name" value="CO dehydrogenase molybdoprotein N-domain-like"/>
    <property type="match status" value="1"/>
</dbReference>
<keyword evidence="1" id="KW-0500">Molybdenum</keyword>
<feature type="domain" description="Aldehyde oxidase/xanthine dehydrogenase a/b hammerhead" evidence="3">
    <location>
        <begin position="19"/>
        <end position="135"/>
    </location>
</feature>
<evidence type="ECO:0000256" key="1">
    <source>
        <dbReference type="ARBA" id="ARBA00022505"/>
    </source>
</evidence>
<evidence type="ECO:0000313" key="4">
    <source>
        <dbReference type="EMBL" id="GGO47124.1"/>
    </source>
</evidence>
<dbReference type="Gene3D" id="3.30.365.10">
    <property type="entry name" value="Aldehyde oxidase/xanthine dehydrogenase, molybdopterin binding domain"/>
    <property type="match status" value="4"/>
</dbReference>
<dbReference type="InterPro" id="IPR008274">
    <property type="entry name" value="AldOxase/xan_DH_MoCoBD1"/>
</dbReference>
<gene>
    <name evidence="4" type="ORF">GCM10012287_19020</name>
</gene>
<reference evidence="5" key="1">
    <citation type="journal article" date="2019" name="Int. J. Syst. Evol. Microbiol.">
        <title>The Global Catalogue of Microorganisms (GCM) 10K type strain sequencing project: providing services to taxonomists for standard genome sequencing and annotation.</title>
        <authorList>
            <consortium name="The Broad Institute Genomics Platform"/>
            <consortium name="The Broad Institute Genome Sequencing Center for Infectious Disease"/>
            <person name="Wu L."/>
            <person name="Ma J."/>
        </authorList>
    </citation>
    <scope>NUCLEOTIDE SEQUENCE [LARGE SCALE GENOMIC DNA]</scope>
    <source>
        <strain evidence="5">CGMCC 4.7178</strain>
    </source>
</reference>
<dbReference type="InterPro" id="IPR000674">
    <property type="entry name" value="Ald_Oxase/Xan_DH_a/b"/>
</dbReference>
<organism evidence="4 5">
    <name type="scientific">Streptomyces daqingensis</name>
    <dbReference type="NCBI Taxonomy" id="1472640"/>
    <lineage>
        <taxon>Bacteria</taxon>
        <taxon>Bacillati</taxon>
        <taxon>Actinomycetota</taxon>
        <taxon>Actinomycetes</taxon>
        <taxon>Kitasatosporales</taxon>
        <taxon>Streptomycetaceae</taxon>
        <taxon>Streptomyces</taxon>
    </lineage>
</organism>